<dbReference type="EMBL" id="JBANMG010000001">
    <property type="protein sequence ID" value="KAK6957439.1"/>
    <property type="molecule type" value="Genomic_DNA"/>
</dbReference>
<dbReference type="AlphaFoldDB" id="A0AAX6MXV0"/>
<organism evidence="7 8">
    <name type="scientific">Daldinia eschscholtzii</name>
    <dbReference type="NCBI Taxonomy" id="292717"/>
    <lineage>
        <taxon>Eukaryota</taxon>
        <taxon>Fungi</taxon>
        <taxon>Dikarya</taxon>
        <taxon>Ascomycota</taxon>
        <taxon>Pezizomycotina</taxon>
        <taxon>Sordariomycetes</taxon>
        <taxon>Xylariomycetidae</taxon>
        <taxon>Xylariales</taxon>
        <taxon>Hypoxylaceae</taxon>
        <taxon>Daldinia</taxon>
    </lineage>
</organism>
<dbReference type="Pfam" id="PF03914">
    <property type="entry name" value="CBF"/>
    <property type="match status" value="1"/>
</dbReference>
<feature type="region of interest" description="Disordered" evidence="5">
    <location>
        <begin position="537"/>
        <end position="556"/>
    </location>
</feature>
<dbReference type="GO" id="GO:0032040">
    <property type="term" value="C:small-subunit processome"/>
    <property type="evidence" value="ECO:0007669"/>
    <property type="project" value="TreeGrafter"/>
</dbReference>
<dbReference type="GO" id="GO:0030692">
    <property type="term" value="C:Noc4p-Nop14p complex"/>
    <property type="evidence" value="ECO:0007669"/>
    <property type="project" value="TreeGrafter"/>
</dbReference>
<evidence type="ECO:0000256" key="5">
    <source>
        <dbReference type="SAM" id="MobiDB-lite"/>
    </source>
</evidence>
<dbReference type="GO" id="GO:0031965">
    <property type="term" value="C:nuclear membrane"/>
    <property type="evidence" value="ECO:0007669"/>
    <property type="project" value="UniProtKB-SubCell"/>
</dbReference>
<evidence type="ECO:0000259" key="6">
    <source>
        <dbReference type="Pfam" id="PF03914"/>
    </source>
</evidence>
<dbReference type="SUPFAM" id="SSF48371">
    <property type="entry name" value="ARM repeat"/>
    <property type="match status" value="1"/>
</dbReference>
<keyword evidence="8" id="KW-1185">Reference proteome</keyword>
<proteinExistence type="inferred from homology"/>
<name>A0AAX6MXV0_9PEZI</name>
<feature type="compositionally biased region" description="Basic and acidic residues" evidence="5">
    <location>
        <begin position="16"/>
        <end position="36"/>
    </location>
</feature>
<dbReference type="GO" id="GO:0042254">
    <property type="term" value="P:ribosome biogenesis"/>
    <property type="evidence" value="ECO:0007669"/>
    <property type="project" value="InterPro"/>
</dbReference>
<dbReference type="PANTHER" id="PTHR12455">
    <property type="entry name" value="NUCLEOLAR COMPLEX PROTEIN 4"/>
    <property type="match status" value="1"/>
</dbReference>
<evidence type="ECO:0000313" key="8">
    <source>
        <dbReference type="Proteomes" id="UP001369815"/>
    </source>
</evidence>
<sequence length="556" mass="63418">MSGSTTEESLKRKRSKVPEKANKRTKAKDSDERDPQAEILQLENEILESKKNYNNIATLLELAQKDNDDDSTQFAMVSLCRVFLRLFASGNLARRNGQSDKDVVVVQWLKKRLGDFKQIIISALGEEDTASTALTLAMRILQAEGKYTNDKDEYNFPKAFLKEVVEALILSESEDIRQEFCEKYLGEYADIRFYTFKALKDILSEERSASSNEALFDNAFDLLSFFEDVPSSAEEIGEFYIDAPKKKSHPVTSLNQQKKQAQEAWIALLDLGPNRDQRKRVLQIMTRSIAPWFVKPELLMDFLTDSYNSGGAVSLLALSGVFYLIQERNLDYPSFYRKLYSLLDANILHSKHRSRFFRLLDTFLSSTHLPAVLVASFIKRITRLCLNAPPAAIVVVIPWIYNLFKKHPLCTFMMHRVPRSPEEKEALENEGMADPFIADEEDPMETCAIDSCLWEVVQLQSHYHPNVATIAKIVSEQFTKQSYNLEDFLDHSYSSLLDAELSKQVKKPPVVEFMIPKRVFLPQDLDSGDRLGACDTHAIDSMESPPRVDAEETDSI</sequence>
<keyword evidence="4" id="KW-1133">Transmembrane helix</keyword>
<evidence type="ECO:0000256" key="3">
    <source>
        <dbReference type="ARBA" id="ARBA00022692"/>
    </source>
</evidence>
<evidence type="ECO:0000256" key="2">
    <source>
        <dbReference type="ARBA" id="ARBA00007797"/>
    </source>
</evidence>
<protein>
    <recommendedName>
        <fullName evidence="6">CCAAT-binding factor domain-containing protein</fullName>
    </recommendedName>
</protein>
<gene>
    <name evidence="7" type="ORF">Daesc_000224</name>
</gene>
<comment type="caution">
    <text evidence="7">The sequence shown here is derived from an EMBL/GenBank/DDBJ whole genome shotgun (WGS) entry which is preliminary data.</text>
</comment>
<feature type="region of interest" description="Disordered" evidence="5">
    <location>
        <begin position="1"/>
        <end position="36"/>
    </location>
</feature>
<evidence type="ECO:0000313" key="7">
    <source>
        <dbReference type="EMBL" id="KAK6957439.1"/>
    </source>
</evidence>
<dbReference type="InterPro" id="IPR027193">
    <property type="entry name" value="Noc4"/>
</dbReference>
<feature type="domain" description="CCAAT-binding factor" evidence="6">
    <location>
        <begin position="314"/>
        <end position="471"/>
    </location>
</feature>
<reference evidence="7 8" key="1">
    <citation type="journal article" date="2024" name="Front Chem Biol">
        <title>Unveiling the potential of Daldinia eschscholtzii MFLUCC 19-0629 through bioactivity and bioinformatics studies for enhanced sustainable agriculture production.</title>
        <authorList>
            <person name="Brooks S."/>
            <person name="Weaver J.A."/>
            <person name="Klomchit A."/>
            <person name="Alharthi S.A."/>
            <person name="Onlamun T."/>
            <person name="Nurani R."/>
            <person name="Vong T.K."/>
            <person name="Alberti F."/>
            <person name="Greco C."/>
        </authorList>
    </citation>
    <scope>NUCLEOTIDE SEQUENCE [LARGE SCALE GENOMIC DNA]</scope>
    <source>
        <strain evidence="7">MFLUCC 19-0629</strain>
    </source>
</reference>
<dbReference type="InterPro" id="IPR016024">
    <property type="entry name" value="ARM-type_fold"/>
</dbReference>
<keyword evidence="3" id="KW-0812">Transmembrane</keyword>
<comment type="similarity">
    <text evidence="2">Belongs to the CBF/MAK21 family.</text>
</comment>
<accession>A0AAX6MXV0</accession>
<dbReference type="PANTHER" id="PTHR12455:SF0">
    <property type="entry name" value="NUCLEOLAR COMPLEX PROTEIN 4 HOMOLOG"/>
    <property type="match status" value="1"/>
</dbReference>
<evidence type="ECO:0000256" key="1">
    <source>
        <dbReference type="ARBA" id="ARBA00004232"/>
    </source>
</evidence>
<dbReference type="Proteomes" id="UP001369815">
    <property type="component" value="Unassembled WGS sequence"/>
</dbReference>
<evidence type="ECO:0000256" key="4">
    <source>
        <dbReference type="ARBA" id="ARBA00022989"/>
    </source>
</evidence>
<comment type="subcellular location">
    <subcellularLocation>
        <location evidence="1">Nucleus membrane</location>
        <topology evidence="1">Multi-pass membrane protein</topology>
    </subcellularLocation>
</comment>
<keyword evidence="4" id="KW-0472">Membrane</keyword>
<dbReference type="InterPro" id="IPR005612">
    <property type="entry name" value="CCAAT-binding_factor"/>
</dbReference>